<evidence type="ECO:0000313" key="3">
    <source>
        <dbReference type="Proteomes" id="UP000295509"/>
    </source>
</evidence>
<dbReference type="RefSeq" id="WP_166676407.1">
    <property type="nucleotide sequence ID" value="NZ_JBHLUW010000059.1"/>
</dbReference>
<dbReference type="AlphaFoldDB" id="A0A4R8LKQ7"/>
<evidence type="ECO:0000313" key="2">
    <source>
        <dbReference type="EMBL" id="TDY45157.1"/>
    </source>
</evidence>
<protein>
    <submittedName>
        <fullName evidence="2">Type III secretion system (T3SS) protein HrpB7</fullName>
    </submittedName>
</protein>
<dbReference type="InterPro" id="IPR013392">
    <property type="entry name" value="T3SS_HrpB7"/>
</dbReference>
<reference evidence="2 3" key="1">
    <citation type="submission" date="2019-03" db="EMBL/GenBank/DDBJ databases">
        <title>Genomic Encyclopedia of Type Strains, Phase III (KMG-III): the genomes of soil and plant-associated and newly described type strains.</title>
        <authorList>
            <person name="Whitman W."/>
        </authorList>
    </citation>
    <scope>NUCLEOTIDE SEQUENCE [LARGE SCALE GENOMIC DNA]</scope>
    <source>
        <strain evidence="2 3">LMG 29544</strain>
    </source>
</reference>
<organism evidence="2 3">
    <name type="scientific">Paraburkholderia rhizosphaerae</name>
    <dbReference type="NCBI Taxonomy" id="480658"/>
    <lineage>
        <taxon>Bacteria</taxon>
        <taxon>Pseudomonadati</taxon>
        <taxon>Pseudomonadota</taxon>
        <taxon>Betaproteobacteria</taxon>
        <taxon>Burkholderiales</taxon>
        <taxon>Burkholderiaceae</taxon>
        <taxon>Paraburkholderia</taxon>
    </lineage>
</organism>
<gene>
    <name evidence="2" type="ORF">BX592_115124</name>
</gene>
<comment type="caution">
    <text evidence="2">The sequence shown here is derived from an EMBL/GenBank/DDBJ whole genome shotgun (WGS) entry which is preliminary data.</text>
</comment>
<proteinExistence type="predicted"/>
<dbReference type="EMBL" id="SORE01000015">
    <property type="protein sequence ID" value="TDY45157.1"/>
    <property type="molecule type" value="Genomic_DNA"/>
</dbReference>
<dbReference type="Pfam" id="PF09486">
    <property type="entry name" value="HrpB7"/>
    <property type="match status" value="1"/>
</dbReference>
<sequence length="178" mass="19892">MKDALMRSYGVVMRRLERVDRKLRETLAAQRACEGDAQQQVCNQQDNVARANDELARHEVRIEGMMNGQRALRIDELLGWQEQRARTASERDALLLTLAQLRDTLAQIGEQIAQTRSAILRNDARIDLCKKRVTALRAQAQNRADDAQDEESEEGAVARRLASLRDARSAAAAAGAGR</sequence>
<evidence type="ECO:0000256" key="1">
    <source>
        <dbReference type="SAM" id="MobiDB-lite"/>
    </source>
</evidence>
<accession>A0A4R8LKQ7</accession>
<keyword evidence="3" id="KW-1185">Reference proteome</keyword>
<dbReference type="Proteomes" id="UP000295509">
    <property type="component" value="Unassembled WGS sequence"/>
</dbReference>
<feature type="region of interest" description="Disordered" evidence="1">
    <location>
        <begin position="140"/>
        <end position="159"/>
    </location>
</feature>
<name>A0A4R8LKQ7_9BURK</name>